<dbReference type="EMBL" id="PISD01000036">
    <property type="protein sequence ID" value="PKG27817.1"/>
    <property type="molecule type" value="Genomic_DNA"/>
</dbReference>
<gene>
    <name evidence="1" type="ORF">CWS20_17145</name>
</gene>
<accession>A0A2N0ZE93</accession>
<protein>
    <submittedName>
        <fullName evidence="1">Uncharacterized protein</fullName>
    </submittedName>
</protein>
<proteinExistence type="predicted"/>
<evidence type="ECO:0000313" key="2">
    <source>
        <dbReference type="Proteomes" id="UP000233343"/>
    </source>
</evidence>
<keyword evidence="2" id="KW-1185">Reference proteome</keyword>
<sequence length="67" mass="7438">MAVPPYFKAKLYTLIDNGLLRSNPHDETSIVHHELSRQVQMIVNRSLAANGSLSVKNGIILLILINV</sequence>
<reference evidence="1 2" key="1">
    <citation type="journal article" date="2010" name="Int. J. Syst. Evol. Microbiol.">
        <title>Bacillus horneckiae sp. nov., isolated from a spacecraft-assembly clean room.</title>
        <authorList>
            <person name="Vaishampayan P."/>
            <person name="Probst A."/>
            <person name="Krishnamurthi S."/>
            <person name="Ghosh S."/>
            <person name="Osman S."/>
            <person name="McDowall A."/>
            <person name="Ruckmani A."/>
            <person name="Mayilraj S."/>
            <person name="Venkateswaran K."/>
        </authorList>
    </citation>
    <scope>NUCLEOTIDE SEQUENCE [LARGE SCALE GENOMIC DNA]</scope>
    <source>
        <strain evidence="2">1PO1SC</strain>
    </source>
</reference>
<organism evidence="1 2">
    <name type="scientific">Cytobacillus horneckiae</name>
    <dbReference type="NCBI Taxonomy" id="549687"/>
    <lineage>
        <taxon>Bacteria</taxon>
        <taxon>Bacillati</taxon>
        <taxon>Bacillota</taxon>
        <taxon>Bacilli</taxon>
        <taxon>Bacillales</taxon>
        <taxon>Bacillaceae</taxon>
        <taxon>Cytobacillus</taxon>
    </lineage>
</organism>
<dbReference type="AlphaFoldDB" id="A0A2N0ZE93"/>
<evidence type="ECO:0000313" key="1">
    <source>
        <dbReference type="EMBL" id="PKG27817.1"/>
    </source>
</evidence>
<comment type="caution">
    <text evidence="1">The sequence shown here is derived from an EMBL/GenBank/DDBJ whole genome shotgun (WGS) entry which is preliminary data.</text>
</comment>
<name>A0A2N0ZE93_9BACI</name>
<dbReference type="Proteomes" id="UP000233343">
    <property type="component" value="Unassembled WGS sequence"/>
</dbReference>